<reference evidence="10" key="2">
    <citation type="submission" date="2004-02" db="EMBL/GenBank/DDBJ databases">
        <authorList>
            <consortium name="Genoscope"/>
            <consortium name="Whitehead Institute Centre for Genome Research"/>
        </authorList>
    </citation>
    <scope>NUCLEOTIDE SEQUENCE</scope>
</reference>
<dbReference type="Gene3D" id="1.10.150.340">
    <property type="entry name" value="Pyrimidine 5'-nucleotidase (UMPH-1), N-terminal domain"/>
    <property type="match status" value="1"/>
</dbReference>
<evidence type="ECO:0000256" key="3">
    <source>
        <dbReference type="ARBA" id="ARBA00012643"/>
    </source>
</evidence>
<keyword evidence="4" id="KW-0479">Metal-binding</keyword>
<proteinExistence type="inferred from homology"/>
<dbReference type="OrthoDB" id="10014216at2759"/>
<dbReference type="GO" id="GO:0005737">
    <property type="term" value="C:cytoplasm"/>
    <property type="evidence" value="ECO:0007669"/>
    <property type="project" value="UniProtKB-SubCell"/>
</dbReference>
<dbReference type="PANTHER" id="PTHR13045:SF14">
    <property type="entry name" value="CYTOSOLIC 5'-NUCLEOTIDASE 3A"/>
    <property type="match status" value="1"/>
</dbReference>
<name>Q4T0D7_TETNG</name>
<dbReference type="EMBL" id="CAAE01011222">
    <property type="protein sequence ID" value="CAF93645.1"/>
    <property type="molecule type" value="Genomic_DNA"/>
</dbReference>
<dbReference type="InterPro" id="IPR036412">
    <property type="entry name" value="HAD-like_sf"/>
</dbReference>
<evidence type="ECO:0000256" key="6">
    <source>
        <dbReference type="ARBA" id="ARBA00022801"/>
    </source>
</evidence>
<dbReference type="GO" id="GO:0008253">
    <property type="term" value="F:5'-nucleotidase activity"/>
    <property type="evidence" value="ECO:0007669"/>
    <property type="project" value="UniProtKB-EC"/>
</dbReference>
<dbReference type="KEGG" id="tng:GSTEN00009394G001"/>
<evidence type="ECO:0000256" key="5">
    <source>
        <dbReference type="ARBA" id="ARBA00022741"/>
    </source>
</evidence>
<keyword evidence="9" id="KW-0963">Cytoplasm</keyword>
<comment type="caution">
    <text evidence="10">The sequence shown here is derived from an EMBL/GenBank/DDBJ whole genome shotgun (WGS) entry which is preliminary data.</text>
</comment>
<dbReference type="Gene3D" id="3.40.50.1000">
    <property type="entry name" value="HAD superfamily/HAD-like"/>
    <property type="match status" value="1"/>
</dbReference>
<gene>
    <name evidence="10" type="ORF">GSTENG00009394001</name>
</gene>
<keyword evidence="7" id="KW-0460">Magnesium</keyword>
<dbReference type="SUPFAM" id="SSF56784">
    <property type="entry name" value="HAD-like"/>
    <property type="match status" value="1"/>
</dbReference>
<comment type="similarity">
    <text evidence="2 9">Belongs to the pyrimidine 5'-nucleotidase family.</text>
</comment>
<keyword evidence="6 9" id="KW-0378">Hydrolase</keyword>
<evidence type="ECO:0000256" key="7">
    <source>
        <dbReference type="ARBA" id="ARBA00022842"/>
    </source>
</evidence>
<organism evidence="10">
    <name type="scientific">Tetraodon nigroviridis</name>
    <name type="common">Spotted green pufferfish</name>
    <name type="synonym">Chelonodon nigroviridis</name>
    <dbReference type="NCBI Taxonomy" id="99883"/>
    <lineage>
        <taxon>Eukaryota</taxon>
        <taxon>Metazoa</taxon>
        <taxon>Chordata</taxon>
        <taxon>Craniata</taxon>
        <taxon>Vertebrata</taxon>
        <taxon>Euteleostomi</taxon>
        <taxon>Actinopterygii</taxon>
        <taxon>Neopterygii</taxon>
        <taxon>Teleostei</taxon>
        <taxon>Neoteleostei</taxon>
        <taxon>Acanthomorphata</taxon>
        <taxon>Eupercaria</taxon>
        <taxon>Tetraodontiformes</taxon>
        <taxon>Tetradontoidea</taxon>
        <taxon>Tetraodontidae</taxon>
        <taxon>Tetraodon</taxon>
    </lineage>
</organism>
<evidence type="ECO:0000256" key="4">
    <source>
        <dbReference type="ARBA" id="ARBA00022723"/>
    </source>
</evidence>
<dbReference type="InterPro" id="IPR023214">
    <property type="entry name" value="HAD_sf"/>
</dbReference>
<dbReference type="EC" id="3.1.3.5" evidence="3 9"/>
<dbReference type="InterPro" id="IPR006434">
    <property type="entry name" value="Pyrimidine_nucleotidase_eu"/>
</dbReference>
<dbReference type="CDD" id="cd07504">
    <property type="entry name" value="HAD_5NT"/>
    <property type="match status" value="1"/>
</dbReference>
<comment type="subcellular location">
    <subcellularLocation>
        <location evidence="9">Cytoplasm</location>
    </subcellularLocation>
</comment>
<dbReference type="GO" id="GO:0009117">
    <property type="term" value="P:nucleotide metabolic process"/>
    <property type="evidence" value="ECO:0007669"/>
    <property type="project" value="UniProtKB-KW"/>
</dbReference>
<protein>
    <recommendedName>
        <fullName evidence="3 9">5'-nucleotidase</fullName>
        <ecNumber evidence="3 9">3.1.3.5</ecNumber>
    </recommendedName>
</protein>
<dbReference type="FunFam" id="3.40.50.1000:FF:000032">
    <property type="entry name" value="Cytosolic 5-nucleotidase 3-like"/>
    <property type="match status" value="1"/>
</dbReference>
<evidence type="ECO:0000256" key="9">
    <source>
        <dbReference type="RuleBase" id="RU361276"/>
    </source>
</evidence>
<reference evidence="10" key="1">
    <citation type="journal article" date="2004" name="Nature">
        <title>Genome duplication in the teleost fish Tetraodon nigroviridis reveals the early vertebrate proto-karyotype.</title>
        <authorList>
            <person name="Jaillon O."/>
            <person name="Aury J.-M."/>
            <person name="Brunet F."/>
            <person name="Petit J.-L."/>
            <person name="Stange-Thomann N."/>
            <person name="Mauceli E."/>
            <person name="Bouneau L."/>
            <person name="Fischer C."/>
            <person name="Ozouf-Costaz C."/>
            <person name="Bernot A."/>
            <person name="Nicaud S."/>
            <person name="Jaffe D."/>
            <person name="Fisher S."/>
            <person name="Lutfalla G."/>
            <person name="Dossat C."/>
            <person name="Segurens B."/>
            <person name="Dasilva C."/>
            <person name="Salanoubat M."/>
            <person name="Levy M."/>
            <person name="Boudet N."/>
            <person name="Castellano S."/>
            <person name="Anthouard V."/>
            <person name="Jubin C."/>
            <person name="Castelli V."/>
            <person name="Katinka M."/>
            <person name="Vacherie B."/>
            <person name="Biemont C."/>
            <person name="Skalli Z."/>
            <person name="Cattolico L."/>
            <person name="Poulain J."/>
            <person name="De Berardinis V."/>
            <person name="Cruaud C."/>
            <person name="Duprat S."/>
            <person name="Brottier P."/>
            <person name="Coutanceau J.-P."/>
            <person name="Gouzy J."/>
            <person name="Parra G."/>
            <person name="Lardier G."/>
            <person name="Chapple C."/>
            <person name="McKernan K.J."/>
            <person name="McEwan P."/>
            <person name="Bosak S."/>
            <person name="Kellis M."/>
            <person name="Volff J.-N."/>
            <person name="Guigo R."/>
            <person name="Zody M.C."/>
            <person name="Mesirov J."/>
            <person name="Lindblad-Toh K."/>
            <person name="Birren B."/>
            <person name="Nusbaum C."/>
            <person name="Kahn D."/>
            <person name="Robinson-Rechavi M."/>
            <person name="Laudet V."/>
            <person name="Schachter V."/>
            <person name="Quetier F."/>
            <person name="Saurin W."/>
            <person name="Scarpelli C."/>
            <person name="Wincker P."/>
            <person name="Lander E.S."/>
            <person name="Weissenbach J."/>
            <person name="Roest Crollius H."/>
        </authorList>
    </citation>
    <scope>NUCLEOTIDE SEQUENCE [LARGE SCALE GENOMIC DNA]</scope>
</reference>
<dbReference type="FunFam" id="1.10.150.340:FF:000001">
    <property type="entry name" value="Cytosolic 5-nucleotidase 3-like"/>
    <property type="match status" value="1"/>
</dbReference>
<dbReference type="PANTHER" id="PTHR13045">
    <property type="entry name" value="5'-NUCLEOTIDASE"/>
    <property type="match status" value="1"/>
</dbReference>
<keyword evidence="5 9" id="KW-0547">Nucleotide-binding</keyword>
<comment type="catalytic activity">
    <reaction evidence="1 9">
        <text>a ribonucleoside 5'-phosphate + H2O = a ribonucleoside + phosphate</text>
        <dbReference type="Rhea" id="RHEA:12484"/>
        <dbReference type="ChEBI" id="CHEBI:15377"/>
        <dbReference type="ChEBI" id="CHEBI:18254"/>
        <dbReference type="ChEBI" id="CHEBI:43474"/>
        <dbReference type="ChEBI" id="CHEBI:58043"/>
        <dbReference type="EC" id="3.1.3.5"/>
    </reaction>
</comment>
<dbReference type="AlphaFoldDB" id="Q4T0D7"/>
<evidence type="ECO:0000256" key="2">
    <source>
        <dbReference type="ARBA" id="ARBA00008389"/>
    </source>
</evidence>
<sequence length="322" mass="36710">MPQFEKTTVHMRDPERVEQIICGLIKGGASKLQVRASAGGERRPLPAPAPTAPEAPQALALSDMLCAAFQIITDFDMTLSKFAVNGKRCPTCHNIIDNCKLVTEECRQKLLQLKNKYYPIEIDPHLTMEEKYPFMVEWYYNSHTLLVEQRLEKEKLAEVVRESDAALRDGYEQFFDRLQKYNVPVFIFSAGLGDVLEEIIHQAGVYHSNIKVVSNFMDFDDNGVIRGFKGELIHVYNKHDGALRNTEYFKQLKEYSNIILMGDSLGDLSMADGAPCVENILRIGFLNDKVEERLDKYLDSYDIVLVKDETLEVPNAILQRIL</sequence>
<evidence type="ECO:0000256" key="8">
    <source>
        <dbReference type="ARBA" id="ARBA00023080"/>
    </source>
</evidence>
<accession>Q4T0D7</accession>
<dbReference type="GO" id="GO:0000166">
    <property type="term" value="F:nucleotide binding"/>
    <property type="evidence" value="ECO:0007669"/>
    <property type="project" value="UniProtKB-KW"/>
</dbReference>
<feature type="non-terminal residue" evidence="10">
    <location>
        <position position="1"/>
    </location>
</feature>
<dbReference type="NCBIfam" id="TIGR01544">
    <property type="entry name" value="HAD-SF-IE"/>
    <property type="match status" value="1"/>
</dbReference>
<dbReference type="Pfam" id="PF05822">
    <property type="entry name" value="UMPH-1"/>
    <property type="match status" value="1"/>
</dbReference>
<evidence type="ECO:0000256" key="1">
    <source>
        <dbReference type="ARBA" id="ARBA00000815"/>
    </source>
</evidence>
<keyword evidence="8 9" id="KW-0546">Nucleotide metabolism</keyword>
<evidence type="ECO:0000313" key="10">
    <source>
        <dbReference type="EMBL" id="CAF93645.1"/>
    </source>
</evidence>
<dbReference type="SFLD" id="SFLDG01128">
    <property type="entry name" value="C1.4:_5'-Nucleotidase_Like"/>
    <property type="match status" value="1"/>
</dbReference>
<dbReference type="SFLD" id="SFLDS00003">
    <property type="entry name" value="Haloacid_Dehalogenase"/>
    <property type="match status" value="1"/>
</dbReference>
<dbReference type="GO" id="GO:0000287">
    <property type="term" value="F:magnesium ion binding"/>
    <property type="evidence" value="ECO:0007669"/>
    <property type="project" value="InterPro"/>
</dbReference>